<evidence type="ECO:0000313" key="1">
    <source>
        <dbReference type="EMBL" id="KAK2188206.1"/>
    </source>
</evidence>
<accession>A0AAD9P4W2</accession>
<name>A0AAD9P4W2_RIDPI</name>
<dbReference type="Proteomes" id="UP001209878">
    <property type="component" value="Unassembled WGS sequence"/>
</dbReference>
<protein>
    <submittedName>
        <fullName evidence="1">Uncharacterized protein</fullName>
    </submittedName>
</protein>
<reference evidence="1" key="1">
    <citation type="journal article" date="2023" name="Mol. Biol. Evol.">
        <title>Third-Generation Sequencing Reveals the Adaptive Role of the Epigenome in Three Deep-Sea Polychaetes.</title>
        <authorList>
            <person name="Perez M."/>
            <person name="Aroh O."/>
            <person name="Sun Y."/>
            <person name="Lan Y."/>
            <person name="Juniper S.K."/>
            <person name="Young C.R."/>
            <person name="Angers B."/>
            <person name="Qian P.Y."/>
        </authorList>
    </citation>
    <scope>NUCLEOTIDE SEQUENCE</scope>
    <source>
        <strain evidence="1">R07B-5</strain>
    </source>
</reference>
<sequence>MVTFECQMFECHSHLLTSLIVRTVVVITCKNDGFWRHKFYRVLFCCCSVVSFFTSMQIIGTEQTTVSVSWSTSVHSCLSTCDCSLWSLNTSVHSSVVQWLEQQIYHLNFVHSTLPQFTQVCKLKSACI</sequence>
<keyword evidence="2" id="KW-1185">Reference proteome</keyword>
<proteinExistence type="predicted"/>
<dbReference type="AlphaFoldDB" id="A0AAD9P4W2"/>
<comment type="caution">
    <text evidence="1">The sequence shown here is derived from an EMBL/GenBank/DDBJ whole genome shotgun (WGS) entry which is preliminary data.</text>
</comment>
<gene>
    <name evidence="1" type="ORF">NP493_140g03080</name>
</gene>
<evidence type="ECO:0000313" key="2">
    <source>
        <dbReference type="Proteomes" id="UP001209878"/>
    </source>
</evidence>
<dbReference type="EMBL" id="JAODUO010000140">
    <property type="protein sequence ID" value="KAK2188206.1"/>
    <property type="molecule type" value="Genomic_DNA"/>
</dbReference>
<organism evidence="1 2">
    <name type="scientific">Ridgeia piscesae</name>
    <name type="common">Tubeworm</name>
    <dbReference type="NCBI Taxonomy" id="27915"/>
    <lineage>
        <taxon>Eukaryota</taxon>
        <taxon>Metazoa</taxon>
        <taxon>Spiralia</taxon>
        <taxon>Lophotrochozoa</taxon>
        <taxon>Annelida</taxon>
        <taxon>Polychaeta</taxon>
        <taxon>Sedentaria</taxon>
        <taxon>Canalipalpata</taxon>
        <taxon>Sabellida</taxon>
        <taxon>Siboglinidae</taxon>
        <taxon>Ridgeia</taxon>
    </lineage>
</organism>